<dbReference type="PANTHER" id="PTHR10485">
    <property type="entry name" value="MITOCHONDRIAL IMPORT INNER MEMBRANE TRANSLOCASE SUBUNIT TIM-17"/>
    <property type="match status" value="1"/>
</dbReference>
<accession>A0A1I7ZMP8</accession>
<keyword evidence="10 12" id="KW-0496">Mitochondrion</keyword>
<evidence type="ECO:0000256" key="6">
    <source>
        <dbReference type="ARBA" id="ARBA00022792"/>
    </source>
</evidence>
<protein>
    <recommendedName>
        <fullName evidence="12">Mitochondrial import inner membrane translocase subunit TIM17</fullName>
    </recommendedName>
</protein>
<evidence type="ECO:0000256" key="1">
    <source>
        <dbReference type="ARBA" id="ARBA00002959"/>
    </source>
</evidence>
<keyword evidence="5 12" id="KW-0812">Transmembrane</keyword>
<evidence type="ECO:0000256" key="10">
    <source>
        <dbReference type="ARBA" id="ARBA00023128"/>
    </source>
</evidence>
<sequence>MEEYSREPCPYRIGDDVGSAFAMGLIGGSFFQSVIGFRNAAKGQKLKGALREVRLRAPLTGVQFAAWGGMFSTIDCGMVALRKKEDPLNSIVSGTLTGGILAVRSGPRTMAVSAVLGGVILAMIEGVGLISTRFLSTVHDPTQQPELEDPRNLPSKPSQVEDVGHNKDTAPFGLPTLSL</sequence>
<evidence type="ECO:0000256" key="5">
    <source>
        <dbReference type="ARBA" id="ARBA00022692"/>
    </source>
</evidence>
<dbReference type="Proteomes" id="UP000095287">
    <property type="component" value="Unplaced"/>
</dbReference>
<keyword evidence="8 12" id="KW-1133">Transmembrane helix</keyword>
<feature type="transmembrane region" description="Helical" evidence="12">
    <location>
        <begin position="20"/>
        <end position="41"/>
    </location>
</feature>
<dbReference type="GO" id="GO:0030150">
    <property type="term" value="P:protein import into mitochondrial matrix"/>
    <property type="evidence" value="ECO:0007669"/>
    <property type="project" value="InterPro"/>
</dbReference>
<dbReference type="InterPro" id="IPR005678">
    <property type="entry name" value="Tim17"/>
</dbReference>
<evidence type="ECO:0000256" key="13">
    <source>
        <dbReference type="SAM" id="MobiDB-lite"/>
    </source>
</evidence>
<keyword evidence="9 12" id="KW-0811">Translocation</keyword>
<comment type="similarity">
    <text evidence="3 12">Belongs to the Tim17/Tim22/Tim23 family.</text>
</comment>
<dbReference type="AlphaFoldDB" id="A0A1I7ZMP8"/>
<evidence type="ECO:0000256" key="11">
    <source>
        <dbReference type="ARBA" id="ARBA00023136"/>
    </source>
</evidence>
<proteinExistence type="inferred from homology"/>
<comment type="function">
    <text evidence="1 12">Essential component of the TIM23 complex, a complex that mediates the translocation of transit peptide-containing proteins across the mitochondrial inner membrane.</text>
</comment>
<dbReference type="NCBIfam" id="TIGR00980">
    <property type="entry name" value="3a0801so1tim17"/>
    <property type="match status" value="1"/>
</dbReference>
<comment type="subcellular location">
    <subcellularLocation>
        <location evidence="2 12">Mitochondrion inner membrane</location>
        <topology evidence="2 12">Multi-pass membrane protein</topology>
    </subcellularLocation>
</comment>
<comment type="subunit">
    <text evidence="12">Component of the TIM23 complex, at least composed of TIM23, TIM17, TIM50 and TIM21.</text>
</comment>
<keyword evidence="11 12" id="KW-0472">Membrane</keyword>
<feature type="transmembrane region" description="Helical" evidence="12">
    <location>
        <begin position="110"/>
        <end position="130"/>
    </location>
</feature>
<keyword evidence="4 12" id="KW-0813">Transport</keyword>
<dbReference type="PANTHER" id="PTHR10485:SF0">
    <property type="entry name" value="AT05822P-RELATED"/>
    <property type="match status" value="1"/>
</dbReference>
<evidence type="ECO:0000256" key="2">
    <source>
        <dbReference type="ARBA" id="ARBA00004448"/>
    </source>
</evidence>
<dbReference type="WBParaSite" id="L893_g27709.t1">
    <property type="protein sequence ID" value="L893_g27709.t1"/>
    <property type="gene ID" value="L893_g27709"/>
</dbReference>
<dbReference type="Pfam" id="PF02466">
    <property type="entry name" value="Tim17"/>
    <property type="match status" value="1"/>
</dbReference>
<feature type="region of interest" description="Disordered" evidence="13">
    <location>
        <begin position="140"/>
        <end position="179"/>
    </location>
</feature>
<dbReference type="GO" id="GO:0008320">
    <property type="term" value="F:protein transmembrane transporter activity"/>
    <property type="evidence" value="ECO:0007669"/>
    <property type="project" value="InterPro"/>
</dbReference>
<evidence type="ECO:0000313" key="14">
    <source>
        <dbReference type="Proteomes" id="UP000095287"/>
    </source>
</evidence>
<evidence type="ECO:0000256" key="12">
    <source>
        <dbReference type="RuleBase" id="RU364008"/>
    </source>
</evidence>
<keyword evidence="7 12" id="KW-0653">Protein transport</keyword>
<evidence type="ECO:0000256" key="7">
    <source>
        <dbReference type="ARBA" id="ARBA00022927"/>
    </source>
</evidence>
<evidence type="ECO:0000256" key="8">
    <source>
        <dbReference type="ARBA" id="ARBA00022989"/>
    </source>
</evidence>
<evidence type="ECO:0000313" key="15">
    <source>
        <dbReference type="WBParaSite" id="L893_g27709.t1"/>
    </source>
</evidence>
<evidence type="ECO:0000256" key="9">
    <source>
        <dbReference type="ARBA" id="ARBA00023010"/>
    </source>
</evidence>
<keyword evidence="14" id="KW-1185">Reference proteome</keyword>
<organism evidence="14 15">
    <name type="scientific">Steinernema glaseri</name>
    <dbReference type="NCBI Taxonomy" id="37863"/>
    <lineage>
        <taxon>Eukaryota</taxon>
        <taxon>Metazoa</taxon>
        <taxon>Ecdysozoa</taxon>
        <taxon>Nematoda</taxon>
        <taxon>Chromadorea</taxon>
        <taxon>Rhabditida</taxon>
        <taxon>Tylenchina</taxon>
        <taxon>Panagrolaimomorpha</taxon>
        <taxon>Strongyloidoidea</taxon>
        <taxon>Steinernematidae</taxon>
        <taxon>Steinernema</taxon>
    </lineage>
</organism>
<dbReference type="GO" id="GO:0005744">
    <property type="term" value="C:TIM23 mitochondrial import inner membrane translocase complex"/>
    <property type="evidence" value="ECO:0007669"/>
    <property type="project" value="InterPro"/>
</dbReference>
<evidence type="ECO:0000256" key="3">
    <source>
        <dbReference type="ARBA" id="ARBA00008444"/>
    </source>
</evidence>
<keyword evidence="6 12" id="KW-0999">Mitochondrion inner membrane</keyword>
<evidence type="ECO:0000256" key="4">
    <source>
        <dbReference type="ARBA" id="ARBA00022448"/>
    </source>
</evidence>
<reference evidence="15" key="1">
    <citation type="submission" date="2016-11" db="UniProtKB">
        <authorList>
            <consortium name="WormBaseParasite"/>
        </authorList>
    </citation>
    <scope>IDENTIFICATION</scope>
</reference>
<name>A0A1I7ZMP8_9BILA</name>